<proteinExistence type="inferred from homology"/>
<evidence type="ECO:0000259" key="3">
    <source>
        <dbReference type="SMART" id="SM00065"/>
    </source>
</evidence>
<protein>
    <submittedName>
        <fullName evidence="4">Sugar diacid utilization regulator</fullName>
    </submittedName>
</protein>
<keyword evidence="5" id="KW-1185">Reference proteome</keyword>
<dbReference type="Pfam" id="PF17853">
    <property type="entry name" value="GGDEF_2"/>
    <property type="match status" value="1"/>
</dbReference>
<dbReference type="SMART" id="SM00065">
    <property type="entry name" value="GAF"/>
    <property type="match status" value="1"/>
</dbReference>
<feature type="domain" description="GAF" evidence="3">
    <location>
        <begin position="129"/>
        <end position="290"/>
    </location>
</feature>
<dbReference type="InterPro" id="IPR029016">
    <property type="entry name" value="GAF-like_dom_sf"/>
</dbReference>
<dbReference type="InterPro" id="IPR003018">
    <property type="entry name" value="GAF"/>
</dbReference>
<dbReference type="InterPro" id="IPR042070">
    <property type="entry name" value="PucR_C-HTH_sf"/>
</dbReference>
<gene>
    <name evidence="4" type="ORF">J2S74_003816</name>
</gene>
<accession>A0ABT9ZYR6</accession>
<dbReference type="PANTHER" id="PTHR33744:SF1">
    <property type="entry name" value="DNA-BINDING TRANSCRIPTIONAL ACTIVATOR ADER"/>
    <property type="match status" value="1"/>
</dbReference>
<dbReference type="EMBL" id="JAUSUG010000016">
    <property type="protein sequence ID" value="MDQ0256396.1"/>
    <property type="molecule type" value="Genomic_DNA"/>
</dbReference>
<name>A0ABT9ZYR6_9BACI</name>
<dbReference type="Pfam" id="PF13556">
    <property type="entry name" value="HTH_30"/>
    <property type="match status" value="1"/>
</dbReference>
<evidence type="ECO:0000313" key="4">
    <source>
        <dbReference type="EMBL" id="MDQ0256396.1"/>
    </source>
</evidence>
<dbReference type="Pfam" id="PF13185">
    <property type="entry name" value="GAF_2"/>
    <property type="match status" value="1"/>
</dbReference>
<dbReference type="Gene3D" id="1.10.10.2840">
    <property type="entry name" value="PucR C-terminal helix-turn-helix domain"/>
    <property type="match status" value="1"/>
</dbReference>
<evidence type="ECO:0000256" key="2">
    <source>
        <dbReference type="SAM" id="Coils"/>
    </source>
</evidence>
<reference evidence="4 5" key="1">
    <citation type="submission" date="2023-07" db="EMBL/GenBank/DDBJ databases">
        <title>Genomic Encyclopedia of Type Strains, Phase IV (KMG-IV): sequencing the most valuable type-strain genomes for metagenomic binning, comparative biology and taxonomic classification.</title>
        <authorList>
            <person name="Goeker M."/>
        </authorList>
    </citation>
    <scope>NUCLEOTIDE SEQUENCE [LARGE SCALE GENOMIC DNA]</scope>
    <source>
        <strain evidence="4 5">DSM 9768</strain>
    </source>
</reference>
<dbReference type="InterPro" id="IPR051448">
    <property type="entry name" value="CdaR-like_regulators"/>
</dbReference>
<dbReference type="Gene3D" id="3.30.450.40">
    <property type="match status" value="1"/>
</dbReference>
<evidence type="ECO:0000313" key="5">
    <source>
        <dbReference type="Proteomes" id="UP001230005"/>
    </source>
</evidence>
<sequence length="701" mass="81576">MNEMEYSILFLKEKLKDSPFQVWGYNDINNYQYLIYNNGKNLPLPPSILYSNKEENSLKIVKERNRVILYYFYPEGNQVSVCVYLQSIPLSEEERQHLYYFFYLFLSNKTIDRKDNQLYNLINSIHSITSSLDLDEVLEKIIINALKVFPAADAGLLFLYDEVSKRLTPKAPIGFNNTIYNVKFKVGESITGKVFEDGEGRIFNSQKEVYEEMAKNNISTENFDYITAGKSPEAAMCVPVSIADKRIGVMLIHQWNQKKIFVDHDLQLLQGFAEQTAIAIQNAKYYTEANKRLVEVTELSKELQEKNIQLQKRYEVHQALMNISLQNQGVEKIIYELNHMIKPSLSFFNALENKFYSNKKTHSPFSIFEINIIFMEKRNSLHVTVSNCDSNRYLLYPIYNGIAFLGCFIVNLSEPLSMSDQMTLEQGSSVLALELVKKQTIAEIFYKKSHEQFQSLLNYKDEEHLIQQANEIGITISSYCFIAILEIPVYSDLQLLEVEIHQLVSKIKSELMISDKLIYGFHNKVILLLSSIELDDLNQIQTKIHSIRKEYKKNNNTLFRGGISSTYKGLYNVKKCYEEANKTLSYLADRNRNDIICYEDIGLNRLFLNQSSQEIEQFVHDVLSPLRSDNDRNKDLEKTLLTYIEYNRSATKTAKDLHIHINTLYQRLKKMEDLLQIDFQNNEDVLKIQLACHLEATYNQS</sequence>
<organism evidence="4 5">
    <name type="scientific">Evansella vedderi</name>
    <dbReference type="NCBI Taxonomy" id="38282"/>
    <lineage>
        <taxon>Bacteria</taxon>
        <taxon>Bacillati</taxon>
        <taxon>Bacillota</taxon>
        <taxon>Bacilli</taxon>
        <taxon>Bacillales</taxon>
        <taxon>Bacillaceae</taxon>
        <taxon>Evansella</taxon>
    </lineage>
</organism>
<dbReference type="InterPro" id="IPR041522">
    <property type="entry name" value="CdaR_GGDEF"/>
</dbReference>
<dbReference type="InterPro" id="IPR025736">
    <property type="entry name" value="PucR_C-HTH_dom"/>
</dbReference>
<feature type="coiled-coil region" evidence="2">
    <location>
        <begin position="286"/>
        <end position="320"/>
    </location>
</feature>
<keyword evidence="2" id="KW-0175">Coiled coil</keyword>
<comment type="caution">
    <text evidence="4">The sequence shown here is derived from an EMBL/GenBank/DDBJ whole genome shotgun (WGS) entry which is preliminary data.</text>
</comment>
<dbReference type="SUPFAM" id="SSF55781">
    <property type="entry name" value="GAF domain-like"/>
    <property type="match status" value="1"/>
</dbReference>
<evidence type="ECO:0000256" key="1">
    <source>
        <dbReference type="ARBA" id="ARBA00006754"/>
    </source>
</evidence>
<dbReference type="Proteomes" id="UP001230005">
    <property type="component" value="Unassembled WGS sequence"/>
</dbReference>
<comment type="similarity">
    <text evidence="1">Belongs to the CdaR family.</text>
</comment>
<dbReference type="RefSeq" id="WP_307328452.1">
    <property type="nucleotide sequence ID" value="NZ_JAUSUG010000016.1"/>
</dbReference>
<dbReference type="PANTHER" id="PTHR33744">
    <property type="entry name" value="CARBOHYDRATE DIACID REGULATOR"/>
    <property type="match status" value="1"/>
</dbReference>